<dbReference type="Proteomes" id="UP001164746">
    <property type="component" value="Chromosome 6"/>
</dbReference>
<keyword evidence="6" id="KW-0498">Mitosis</keyword>
<evidence type="ECO:0000256" key="8">
    <source>
        <dbReference type="ARBA" id="ARBA00046142"/>
    </source>
</evidence>
<accession>A0ABY7E9Y7</accession>
<evidence type="ECO:0000256" key="6">
    <source>
        <dbReference type="ARBA" id="ARBA00022776"/>
    </source>
</evidence>
<evidence type="ECO:0000256" key="7">
    <source>
        <dbReference type="ARBA" id="ARBA00023306"/>
    </source>
</evidence>
<feature type="compositionally biased region" description="Basic and acidic residues" evidence="9">
    <location>
        <begin position="64"/>
        <end position="80"/>
    </location>
</feature>
<keyword evidence="3" id="KW-0963">Cytoplasm</keyword>
<evidence type="ECO:0000256" key="2">
    <source>
        <dbReference type="ARBA" id="ARBA00004496"/>
    </source>
</evidence>
<keyword evidence="4" id="KW-0132">Cell division</keyword>
<evidence type="ECO:0000256" key="3">
    <source>
        <dbReference type="ARBA" id="ARBA00022490"/>
    </source>
</evidence>
<evidence type="ECO:0000256" key="4">
    <source>
        <dbReference type="ARBA" id="ARBA00022618"/>
    </source>
</evidence>
<dbReference type="Gene3D" id="2.60.40.790">
    <property type="match status" value="1"/>
</dbReference>
<keyword evidence="7" id="KW-0131">Cell cycle</keyword>
<dbReference type="SUPFAM" id="SSF49764">
    <property type="entry name" value="HSP20-like chaperones"/>
    <property type="match status" value="1"/>
</dbReference>
<evidence type="ECO:0000256" key="5">
    <source>
        <dbReference type="ARBA" id="ARBA00022701"/>
    </source>
</evidence>
<dbReference type="Pfam" id="PF04969">
    <property type="entry name" value="CS"/>
    <property type="match status" value="1"/>
</dbReference>
<protein>
    <submittedName>
        <fullName evidence="11">NUDC-like protein</fullName>
    </submittedName>
</protein>
<dbReference type="PROSITE" id="PS51203">
    <property type="entry name" value="CS"/>
    <property type="match status" value="1"/>
</dbReference>
<evidence type="ECO:0000313" key="12">
    <source>
        <dbReference type="Proteomes" id="UP001164746"/>
    </source>
</evidence>
<reference evidence="11" key="1">
    <citation type="submission" date="2022-11" db="EMBL/GenBank/DDBJ databases">
        <title>Centuries of genome instability and evolution in soft-shell clam transmissible cancer (bioRxiv).</title>
        <authorList>
            <person name="Hart S.F.M."/>
            <person name="Yonemitsu M.A."/>
            <person name="Giersch R.M."/>
            <person name="Beal B.F."/>
            <person name="Arriagada G."/>
            <person name="Davis B.W."/>
            <person name="Ostrander E.A."/>
            <person name="Goff S.P."/>
            <person name="Metzger M.J."/>
        </authorList>
    </citation>
    <scope>NUCLEOTIDE SEQUENCE</scope>
    <source>
        <strain evidence="11">MELC-2E11</strain>
        <tissue evidence="11">Siphon/mantle</tissue>
    </source>
</reference>
<feature type="domain" description="CS" evidence="10">
    <location>
        <begin position="148"/>
        <end position="239"/>
    </location>
</feature>
<dbReference type="PANTHER" id="PTHR12356">
    <property type="entry name" value="NUCLEAR MOVEMENT PROTEIN NUDC"/>
    <property type="match status" value="1"/>
</dbReference>
<keyword evidence="12" id="KW-1185">Reference proteome</keyword>
<proteinExistence type="predicted"/>
<comment type="subcellular location">
    <subcellularLocation>
        <location evidence="2">Cytoplasm</location>
    </subcellularLocation>
    <subcellularLocation>
        <location evidence="1">Midbody</location>
    </subcellularLocation>
</comment>
<dbReference type="Pfam" id="PF16273">
    <property type="entry name" value="NuDC"/>
    <property type="match status" value="1"/>
</dbReference>
<evidence type="ECO:0000256" key="1">
    <source>
        <dbReference type="ARBA" id="ARBA00004214"/>
    </source>
</evidence>
<comment type="function">
    <text evidence="8">Plays a role in neurogenesis and neuronal migration. Necessary for correct formation of mitotic spindles and chromosome separation during mitosis. Necessary for cytokinesis and cell proliferation.</text>
</comment>
<dbReference type="InterPro" id="IPR037898">
    <property type="entry name" value="NudC_fam"/>
</dbReference>
<dbReference type="EMBL" id="CP111017">
    <property type="protein sequence ID" value="WAR06808.1"/>
    <property type="molecule type" value="Genomic_DNA"/>
</dbReference>
<evidence type="ECO:0000259" key="10">
    <source>
        <dbReference type="PROSITE" id="PS51203"/>
    </source>
</evidence>
<sequence>LLEVLFSFLSRKTDFYIGGQQGQAKKMLLEKFSKYESQALARQAELQAEREEEEKRRQEKLKKKREEEKAAEDEPKIKELTDEEAERLQQQLNEKKDVPEVGVEAEAVKEGAAENGVEEESKPGENKSDDEEDEDAKGKLKPNAGNGADLEKYSWTQTLEELEVVIPFDVKFKIKSKDVIVVIEKKHVSVKLKGHPAVLEGELQHDLKVEESTWTIEDGKAVKLFFEKVNKMEWWSKVVTTDPEINTKKVTPENSKLSDLDGETRGVVEKMMYDQRQREMGLPTSEDQKKKDIMAKFMGAHPEMDFSKCKFN</sequence>
<dbReference type="InterPro" id="IPR032572">
    <property type="entry name" value="NuDC"/>
</dbReference>
<organism evidence="11 12">
    <name type="scientific">Mya arenaria</name>
    <name type="common">Soft-shell clam</name>
    <dbReference type="NCBI Taxonomy" id="6604"/>
    <lineage>
        <taxon>Eukaryota</taxon>
        <taxon>Metazoa</taxon>
        <taxon>Spiralia</taxon>
        <taxon>Lophotrochozoa</taxon>
        <taxon>Mollusca</taxon>
        <taxon>Bivalvia</taxon>
        <taxon>Autobranchia</taxon>
        <taxon>Heteroconchia</taxon>
        <taxon>Euheterodonta</taxon>
        <taxon>Imparidentia</taxon>
        <taxon>Neoheterodontei</taxon>
        <taxon>Myida</taxon>
        <taxon>Myoidea</taxon>
        <taxon>Myidae</taxon>
        <taxon>Mya</taxon>
    </lineage>
</organism>
<feature type="region of interest" description="Disordered" evidence="9">
    <location>
        <begin position="43"/>
        <end position="149"/>
    </location>
</feature>
<feature type="non-terminal residue" evidence="11">
    <location>
        <position position="312"/>
    </location>
</feature>
<dbReference type="InterPro" id="IPR008978">
    <property type="entry name" value="HSP20-like_chaperone"/>
</dbReference>
<feature type="compositionally biased region" description="Basic and acidic residues" evidence="9">
    <location>
        <begin position="47"/>
        <end position="57"/>
    </location>
</feature>
<name>A0ABY7E9Y7_MYAAR</name>
<evidence type="ECO:0000256" key="9">
    <source>
        <dbReference type="SAM" id="MobiDB-lite"/>
    </source>
</evidence>
<dbReference type="PANTHER" id="PTHR12356:SF3">
    <property type="entry name" value="NUCLEAR MIGRATION PROTEIN NUDC"/>
    <property type="match status" value="1"/>
</dbReference>
<keyword evidence="5" id="KW-0493">Microtubule</keyword>
<evidence type="ECO:0000313" key="11">
    <source>
        <dbReference type="EMBL" id="WAR06808.1"/>
    </source>
</evidence>
<dbReference type="InterPro" id="IPR007052">
    <property type="entry name" value="CS_dom"/>
</dbReference>
<gene>
    <name evidence="11" type="ORF">MAR_016766</name>
</gene>